<evidence type="ECO:0008006" key="8">
    <source>
        <dbReference type="Google" id="ProtNLM"/>
    </source>
</evidence>
<feature type="domain" description="K Homology" evidence="4">
    <location>
        <begin position="64"/>
        <end position="130"/>
    </location>
</feature>
<reference evidence="6" key="1">
    <citation type="submission" date="2021-02" db="EMBL/GenBank/DDBJ databases">
        <title>First Annotated Genome of the Yellow-green Alga Tribonema minus.</title>
        <authorList>
            <person name="Mahan K.M."/>
        </authorList>
    </citation>
    <scope>NUCLEOTIDE SEQUENCE</scope>
    <source>
        <strain evidence="6">UTEX B ZZ1240</strain>
    </source>
</reference>
<dbReference type="Pfam" id="PF00536">
    <property type="entry name" value="SAM_1"/>
    <property type="match status" value="1"/>
</dbReference>
<keyword evidence="2" id="KW-0694">RNA-binding</keyword>
<dbReference type="Gene3D" id="1.10.150.50">
    <property type="entry name" value="Transcription Factor, Ets-1"/>
    <property type="match status" value="1"/>
</dbReference>
<dbReference type="InterPro" id="IPR004088">
    <property type="entry name" value="KH_dom_type_1"/>
</dbReference>
<dbReference type="SUPFAM" id="SSF47769">
    <property type="entry name" value="SAM/Pointed domain"/>
    <property type="match status" value="1"/>
</dbReference>
<dbReference type="Proteomes" id="UP000664859">
    <property type="component" value="Unassembled WGS sequence"/>
</dbReference>
<comment type="similarity">
    <text evidence="1">Belongs to the BicC family.</text>
</comment>
<feature type="compositionally biased region" description="Gly residues" evidence="3">
    <location>
        <begin position="223"/>
        <end position="232"/>
    </location>
</feature>
<feature type="region of interest" description="Disordered" evidence="3">
    <location>
        <begin position="296"/>
        <end position="382"/>
    </location>
</feature>
<feature type="domain" description="SAM" evidence="5">
    <location>
        <begin position="387"/>
        <end position="452"/>
    </location>
</feature>
<dbReference type="SUPFAM" id="SSF54791">
    <property type="entry name" value="Eukaryotic type KH-domain (KH-domain type I)"/>
    <property type="match status" value="1"/>
</dbReference>
<dbReference type="CDD" id="cd00105">
    <property type="entry name" value="KH-I"/>
    <property type="match status" value="1"/>
</dbReference>
<feature type="domain" description="K Homology" evidence="4">
    <location>
        <begin position="141"/>
        <end position="204"/>
    </location>
</feature>
<dbReference type="InterPro" id="IPR004087">
    <property type="entry name" value="KH_dom"/>
</dbReference>
<gene>
    <name evidence="6" type="ORF">JKP88DRAFT_257971</name>
</gene>
<feature type="region of interest" description="Disordered" evidence="3">
    <location>
        <begin position="220"/>
        <end position="272"/>
    </location>
</feature>
<dbReference type="Gene3D" id="3.30.310.210">
    <property type="match status" value="1"/>
</dbReference>
<feature type="compositionally biased region" description="Gly residues" evidence="3">
    <location>
        <begin position="252"/>
        <end position="264"/>
    </location>
</feature>
<evidence type="ECO:0000313" key="7">
    <source>
        <dbReference type="Proteomes" id="UP000664859"/>
    </source>
</evidence>
<evidence type="ECO:0000256" key="3">
    <source>
        <dbReference type="SAM" id="MobiDB-lite"/>
    </source>
</evidence>
<dbReference type="AlphaFoldDB" id="A0A835YT56"/>
<name>A0A835YT56_9STRA</name>
<evidence type="ECO:0000256" key="2">
    <source>
        <dbReference type="PROSITE-ProRule" id="PRU00117"/>
    </source>
</evidence>
<dbReference type="SMART" id="SM00454">
    <property type="entry name" value="SAM"/>
    <property type="match status" value="1"/>
</dbReference>
<dbReference type="Pfam" id="PF00013">
    <property type="entry name" value="KH_1"/>
    <property type="match status" value="1"/>
</dbReference>
<feature type="compositionally biased region" description="Low complexity" evidence="3">
    <location>
        <begin position="349"/>
        <end position="366"/>
    </location>
</feature>
<keyword evidence="7" id="KW-1185">Reference proteome</keyword>
<accession>A0A835YT56</accession>
<dbReference type="OrthoDB" id="5204190at2759"/>
<evidence type="ECO:0000259" key="4">
    <source>
        <dbReference type="SMART" id="SM00322"/>
    </source>
</evidence>
<dbReference type="InterPro" id="IPR001660">
    <property type="entry name" value="SAM"/>
</dbReference>
<organism evidence="6 7">
    <name type="scientific">Tribonema minus</name>
    <dbReference type="NCBI Taxonomy" id="303371"/>
    <lineage>
        <taxon>Eukaryota</taxon>
        <taxon>Sar</taxon>
        <taxon>Stramenopiles</taxon>
        <taxon>Ochrophyta</taxon>
        <taxon>PX clade</taxon>
        <taxon>Xanthophyceae</taxon>
        <taxon>Tribonematales</taxon>
        <taxon>Tribonemataceae</taxon>
        <taxon>Tribonema</taxon>
    </lineage>
</organism>
<dbReference type="InterPro" id="IPR013761">
    <property type="entry name" value="SAM/pointed_sf"/>
</dbReference>
<evidence type="ECO:0000313" key="6">
    <source>
        <dbReference type="EMBL" id="KAG5181142.1"/>
    </source>
</evidence>
<sequence length="458" mass="46807">MVELGGPLWPFNHNLEGWATPPPGQLPHLYGEPGDMERQQYDELSLLNNIMAPFSPYSIKRCQGFIRCDMDIDAEVVGWVIGRNGSTIKDLKNKTGCNMWVDQRALKLTITGPDVCAVEHAAKCVEAYVAAAPIKAGAVEAAVTRSLECPPHLLDMLGDRATIARIVKETRAQVVVNKKMARVIIRGNAHAVHMACGRIQTIIAAAAAEHARRAILHASDYGSSGGGGGGSGALSDAESEERPRSVGSGHSHSGGGGGGAGSHGGSPRSSGGVSWSLFSGAAAFSAAAAATAAGLAAGGGGGAEAHASGGSSHHHHSGSAAPAAAAMTTVTSGGGKQHERRHHHHSVDAAAAAAAGVAPSSTLSAAAEERERRSSSSASSGSAAAMCEAARVASLAELLCALKLTKYARPLEENEVDLDALQLMSEADFTDLGIPKGPRLKIMNAARALGGDVAERSD</sequence>
<proteinExistence type="inferred from homology"/>
<protein>
    <recommendedName>
        <fullName evidence="8">SAM domain-containing protein</fullName>
    </recommendedName>
</protein>
<evidence type="ECO:0000259" key="5">
    <source>
        <dbReference type="SMART" id="SM00454"/>
    </source>
</evidence>
<dbReference type="EMBL" id="JAFCMP010000335">
    <property type="protein sequence ID" value="KAG5181142.1"/>
    <property type="molecule type" value="Genomic_DNA"/>
</dbReference>
<dbReference type="GO" id="GO:0003723">
    <property type="term" value="F:RNA binding"/>
    <property type="evidence" value="ECO:0007669"/>
    <property type="project" value="UniProtKB-UniRule"/>
</dbReference>
<evidence type="ECO:0000256" key="1">
    <source>
        <dbReference type="ARBA" id="ARBA00007662"/>
    </source>
</evidence>
<dbReference type="SMART" id="SM00322">
    <property type="entry name" value="KH"/>
    <property type="match status" value="2"/>
</dbReference>
<comment type="caution">
    <text evidence="6">The sequence shown here is derived from an EMBL/GenBank/DDBJ whole genome shotgun (WGS) entry which is preliminary data.</text>
</comment>
<dbReference type="InterPro" id="IPR036612">
    <property type="entry name" value="KH_dom_type_1_sf"/>
</dbReference>
<dbReference type="PROSITE" id="PS50084">
    <property type="entry name" value="KH_TYPE_1"/>
    <property type="match status" value="1"/>
</dbReference>